<organism evidence="1 2">
    <name type="scientific">Xanthomonas hydrangeae</name>
    <dbReference type="NCBI Taxonomy" id="2775159"/>
    <lineage>
        <taxon>Bacteria</taxon>
        <taxon>Pseudomonadati</taxon>
        <taxon>Pseudomonadota</taxon>
        <taxon>Gammaproteobacteria</taxon>
        <taxon>Lysobacterales</taxon>
        <taxon>Lysobacteraceae</taxon>
        <taxon>Xanthomonas</taxon>
    </lineage>
</organism>
<keyword evidence="2" id="KW-1185">Reference proteome</keyword>
<dbReference type="AlphaFoldDB" id="A0AAU0B8M5"/>
<dbReference type="EMBL" id="CP103836">
    <property type="protein sequence ID" value="WOB49439.1"/>
    <property type="molecule type" value="Genomic_DNA"/>
</dbReference>
<protein>
    <submittedName>
        <fullName evidence="1">Uncharacterized protein</fullName>
    </submittedName>
</protein>
<evidence type="ECO:0000313" key="1">
    <source>
        <dbReference type="EMBL" id="WOB49439.1"/>
    </source>
</evidence>
<reference evidence="1 2" key="1">
    <citation type="submission" date="2022-08" db="EMBL/GenBank/DDBJ databases">
        <title>Whole genome sequencing-based tracing of a 2022 introduction and outbreak of Xanthomonas hortorum pv. pelargonii.</title>
        <authorList>
            <person name="Iruegas-Bocardo F."/>
            <person name="Weisberg A.K."/>
            <person name="Riutta E.R."/>
            <person name="Kilday K."/>
            <person name="Bonkowski J.C."/>
            <person name="Creswell T."/>
            <person name="Daughtrey M.L."/>
            <person name="Rane K."/>
            <person name="Grunwald N.J."/>
            <person name="Chang J.H."/>
            <person name="Putnam M.L."/>
        </authorList>
    </citation>
    <scope>NUCLEOTIDE SEQUENCE [LARGE SCALE GENOMIC DNA]</scope>
    <source>
        <strain evidence="1 2">22-323</strain>
    </source>
</reference>
<name>A0AAU0B8M5_9XANT</name>
<dbReference type="RefSeq" id="WP_316695410.1">
    <property type="nucleotide sequence ID" value="NZ_CP103836.1"/>
</dbReference>
<proteinExistence type="predicted"/>
<sequence length="97" mass="11077">MTHHLILAILLCLIACAYLRAVFASIAYRRQARFNRVDSDYRAASLVANAKRDARILRQREEDRIAAADYLDPYTVVAELRAERLSDATMCEAEWCA</sequence>
<gene>
    <name evidence="1" type="ORF">NYR97_19925</name>
</gene>
<dbReference type="Proteomes" id="UP001302716">
    <property type="component" value="Chromosome"/>
</dbReference>
<accession>A0AAU0B8M5</accession>
<evidence type="ECO:0000313" key="2">
    <source>
        <dbReference type="Proteomes" id="UP001302716"/>
    </source>
</evidence>